<dbReference type="InterPro" id="IPR027113">
    <property type="entry name" value="Transc_fact_NFYB/HAP3"/>
</dbReference>
<organism evidence="6 7">
    <name type="scientific">Datura stramonium</name>
    <name type="common">Jimsonweed</name>
    <name type="synonym">Common thornapple</name>
    <dbReference type="NCBI Taxonomy" id="4076"/>
    <lineage>
        <taxon>Eukaryota</taxon>
        <taxon>Viridiplantae</taxon>
        <taxon>Streptophyta</taxon>
        <taxon>Embryophyta</taxon>
        <taxon>Tracheophyta</taxon>
        <taxon>Spermatophyta</taxon>
        <taxon>Magnoliopsida</taxon>
        <taxon>eudicotyledons</taxon>
        <taxon>Gunneridae</taxon>
        <taxon>Pentapetalae</taxon>
        <taxon>asterids</taxon>
        <taxon>lamiids</taxon>
        <taxon>Solanales</taxon>
        <taxon>Solanaceae</taxon>
        <taxon>Solanoideae</taxon>
        <taxon>Datureae</taxon>
        <taxon>Datura</taxon>
    </lineage>
</organism>
<evidence type="ECO:0000313" key="7">
    <source>
        <dbReference type="Proteomes" id="UP000823775"/>
    </source>
</evidence>
<feature type="domain" description="Transcription factor CBF/NF-Y/archaeal histone" evidence="5">
    <location>
        <begin position="59"/>
        <end position="90"/>
    </location>
</feature>
<evidence type="ECO:0000313" key="6">
    <source>
        <dbReference type="EMBL" id="MCD7469888.1"/>
    </source>
</evidence>
<dbReference type="InterPro" id="IPR003958">
    <property type="entry name" value="CBFA_NFYB_domain"/>
</dbReference>
<dbReference type="Gene3D" id="1.10.20.10">
    <property type="entry name" value="Histone, subunit A"/>
    <property type="match status" value="1"/>
</dbReference>
<reference evidence="6 7" key="1">
    <citation type="journal article" date="2021" name="BMC Genomics">
        <title>Datura genome reveals duplications of psychoactive alkaloid biosynthetic genes and high mutation rate following tissue culture.</title>
        <authorList>
            <person name="Rajewski A."/>
            <person name="Carter-House D."/>
            <person name="Stajich J."/>
            <person name="Litt A."/>
        </authorList>
    </citation>
    <scope>NUCLEOTIDE SEQUENCE [LARGE SCALE GENOMIC DNA]</scope>
    <source>
        <strain evidence="6">AR-01</strain>
    </source>
</reference>
<dbReference type="PANTHER" id="PTHR11064:SF141">
    <property type="entry name" value="NUCLEAR TRANSCRIPTION FACTOR Y SUBUNIT B-1"/>
    <property type="match status" value="1"/>
</dbReference>
<keyword evidence="3" id="KW-0804">Transcription</keyword>
<keyword evidence="7" id="KW-1185">Reference proteome</keyword>
<evidence type="ECO:0000256" key="1">
    <source>
        <dbReference type="ARBA" id="ARBA00009053"/>
    </source>
</evidence>
<evidence type="ECO:0000259" key="5">
    <source>
        <dbReference type="Pfam" id="PF00808"/>
    </source>
</evidence>
<dbReference type="EMBL" id="JACEIK010001502">
    <property type="protein sequence ID" value="MCD7469888.1"/>
    <property type="molecule type" value="Genomic_DNA"/>
</dbReference>
<gene>
    <name evidence="6" type="ORF">HAX54_009300</name>
</gene>
<dbReference type="Proteomes" id="UP000823775">
    <property type="component" value="Unassembled WGS sequence"/>
</dbReference>
<keyword evidence="4" id="KW-1133">Transmembrane helix</keyword>
<dbReference type="InterPro" id="IPR009072">
    <property type="entry name" value="Histone-fold"/>
</dbReference>
<accession>A0ABS8TFJ3</accession>
<protein>
    <recommendedName>
        <fullName evidence="5">Transcription factor CBF/NF-Y/archaeal histone domain-containing protein</fullName>
    </recommendedName>
</protein>
<feature type="transmembrane region" description="Helical" evidence="4">
    <location>
        <begin position="148"/>
        <end position="168"/>
    </location>
</feature>
<name>A0ABS8TFJ3_DATST</name>
<evidence type="ECO:0000256" key="4">
    <source>
        <dbReference type="SAM" id="Phobius"/>
    </source>
</evidence>
<evidence type="ECO:0000256" key="2">
    <source>
        <dbReference type="ARBA" id="ARBA00023015"/>
    </source>
</evidence>
<comment type="similarity">
    <text evidence="1">Belongs to the NFYB/HAP3 subunit family.</text>
</comment>
<keyword evidence="2" id="KW-0805">Transcription regulation</keyword>
<comment type="caution">
    <text evidence="6">The sequence shown here is derived from an EMBL/GenBank/DDBJ whole genome shotgun (WGS) entry which is preliminary data.</text>
</comment>
<proteinExistence type="inferred from homology"/>
<dbReference type="Pfam" id="PF00808">
    <property type="entry name" value="CBFD_NFYB_HMF"/>
    <property type="match status" value="1"/>
</dbReference>
<keyword evidence="4" id="KW-0812">Transmembrane</keyword>
<evidence type="ECO:0000256" key="3">
    <source>
        <dbReference type="ARBA" id="ARBA00023163"/>
    </source>
</evidence>
<keyword evidence="4" id="KW-0472">Membrane</keyword>
<dbReference type="PRINTS" id="PR00615">
    <property type="entry name" value="CCAATSUBUNTA"/>
</dbReference>
<sequence length="171" mass="19600">MGLSKFLVVDRIDYWILGLRGEEERLHEGWKKRISRGFWGREEAKKKRRELLGPLCVKEEFGKVYIYMASDKCQKEKRKTINGDDLVWALTTLGFEDYIEPLKAYLIRYREMEGDTKGSARGGDTSARKDIVGGQLGSSTQNNNGADASIFCVVIYVLNHSMVVLIFIRKL</sequence>
<dbReference type="PANTHER" id="PTHR11064">
    <property type="entry name" value="CCAAT-BINDING TRANSCRIPTION FACTOR-RELATED"/>
    <property type="match status" value="1"/>
</dbReference>
<dbReference type="SUPFAM" id="SSF47113">
    <property type="entry name" value="Histone-fold"/>
    <property type="match status" value="1"/>
</dbReference>